<feature type="domain" description="EGF-like" evidence="3">
    <location>
        <begin position="1607"/>
        <end position="1647"/>
    </location>
</feature>
<evidence type="ECO:0000259" key="3">
    <source>
        <dbReference type="PROSITE" id="PS50026"/>
    </source>
</evidence>
<feature type="domain" description="EGF-like" evidence="3">
    <location>
        <begin position="843"/>
        <end position="881"/>
    </location>
</feature>
<dbReference type="PANTHER" id="PTHR22963">
    <property type="entry name" value="ENDOGLIN-RELATED"/>
    <property type="match status" value="1"/>
</dbReference>
<evidence type="ECO:0008006" key="7">
    <source>
        <dbReference type="Google" id="ProtNLM"/>
    </source>
</evidence>
<dbReference type="SUPFAM" id="SSF57184">
    <property type="entry name" value="Growth factor receptor domain"/>
    <property type="match status" value="1"/>
</dbReference>
<dbReference type="SUPFAM" id="SSF63825">
    <property type="entry name" value="YWTD domain"/>
    <property type="match status" value="1"/>
</dbReference>
<name>A0AA84ZP83_9TREM</name>
<reference evidence="6" key="1">
    <citation type="submission" date="2023-11" db="UniProtKB">
        <authorList>
            <consortium name="WormBaseParasite"/>
        </authorList>
    </citation>
    <scope>IDENTIFICATION</scope>
</reference>
<dbReference type="InterPro" id="IPR003599">
    <property type="entry name" value="Ig_sub"/>
</dbReference>
<accession>A0AA84ZP83</accession>
<dbReference type="PANTHER" id="PTHR22963:SF39">
    <property type="entry name" value="DUMPY"/>
    <property type="match status" value="1"/>
</dbReference>
<organism evidence="5 6">
    <name type="scientific">Schistosoma margrebowiei</name>
    <dbReference type="NCBI Taxonomy" id="48269"/>
    <lineage>
        <taxon>Eukaryota</taxon>
        <taxon>Metazoa</taxon>
        <taxon>Spiralia</taxon>
        <taxon>Lophotrochozoa</taxon>
        <taxon>Platyhelminthes</taxon>
        <taxon>Trematoda</taxon>
        <taxon>Digenea</taxon>
        <taxon>Strigeidida</taxon>
        <taxon>Schistosomatoidea</taxon>
        <taxon>Schistosomatidae</taxon>
        <taxon>Schistosoma</taxon>
    </lineage>
</organism>
<dbReference type="SMART" id="SM00409">
    <property type="entry name" value="IG"/>
    <property type="match status" value="1"/>
</dbReference>
<dbReference type="WBParaSite" id="SMRG1_40800.50">
    <property type="protein sequence ID" value="SMRG1_40800.50"/>
    <property type="gene ID" value="SMRG1_40800"/>
</dbReference>
<dbReference type="SUPFAM" id="SSF48726">
    <property type="entry name" value="Immunoglobulin"/>
    <property type="match status" value="1"/>
</dbReference>
<evidence type="ECO:0000313" key="6">
    <source>
        <dbReference type="WBParaSite" id="SMRG1_40800.50"/>
    </source>
</evidence>
<feature type="domain" description="EGF-like" evidence="3">
    <location>
        <begin position="1258"/>
        <end position="1294"/>
    </location>
</feature>
<dbReference type="PROSITE" id="PS50835">
    <property type="entry name" value="IG_LIKE"/>
    <property type="match status" value="1"/>
</dbReference>
<dbReference type="InterPro" id="IPR007110">
    <property type="entry name" value="Ig-like_dom"/>
</dbReference>
<dbReference type="Gene3D" id="2.60.40.10">
    <property type="entry name" value="Immunoglobulins"/>
    <property type="match status" value="1"/>
</dbReference>
<feature type="domain" description="Ig-like" evidence="4">
    <location>
        <begin position="1736"/>
        <end position="1839"/>
    </location>
</feature>
<dbReference type="Pfam" id="PF25024">
    <property type="entry name" value="EGF_TEN"/>
    <property type="match status" value="1"/>
</dbReference>
<dbReference type="Pfam" id="PF06119">
    <property type="entry name" value="NIDO"/>
    <property type="match status" value="1"/>
</dbReference>
<dbReference type="InterPro" id="IPR036179">
    <property type="entry name" value="Ig-like_dom_sf"/>
</dbReference>
<keyword evidence="1" id="KW-1015">Disulfide bond</keyword>
<dbReference type="PROSITE" id="PS50026">
    <property type="entry name" value="EGF_3"/>
    <property type="match status" value="3"/>
</dbReference>
<dbReference type="SMART" id="SM00179">
    <property type="entry name" value="EGF_CA"/>
    <property type="match status" value="4"/>
</dbReference>
<sequence>MHNVIGKIYTNYIYIILLILLYDVQNGLTQLNPYFQFIPQNDNLHTKIYDYSKGFDEDHFTYELQYPIPIYETLIKKINIRKNGLLALDSISDDNLPPNYPVNTSITNQRLQDFDGRYLSIFSSVNDGKRGRISVTEIDLLSPSKLPCVERMQIDRLIKFIHLSYIEESELKAQYIVHILWENMTNAYLINQKANTYGMIIISNGICSYAFMQYIKIEWNENDVAENLALPPESGIFMRPFGGYQLPRSSQAVEPNIWLTETNIALHGEWLVPLYKSENIAKINVKNLSAVASEFVASLTSVCEGSLHSRKSNNETPSDTVVIKNVNIDNTSEEPIARTQSFKRALESLENYDLNVSANDYSYGMTENVPKAAWNILRDETEFSGVDPIDQNEMNILPENETANNFYHESNQRVVDNEEYTPTDTITTQTYYPLGRYDGDEERQEIHEPLIVPVTIHPLGDEDDGEEDIIDNKEEYKSVNETFSNSLVKCDAVSECSSHNTECYRVDNAACCVCSDGFYGAGDAKCWSEVNDHKFSFSGSLTTRFGIENTSSPLLIYLDIQHGSLRRSSSGIRGGRTNDRIYSTMRLITPVFHILNSMVSSPCENIPKRERVYNLFTLGNGLQRPFKVLFQFDIERVGKFTIQAVLELHDFTTGAYANGVIQLEAFSTESLNLLDQSYIEAYSASDKPDKTYYANYKIDDHGRVVFPEQTVKFIVEHRDSNEISNFPEEINVHWSAVAESESCLLKQVSSIPKNKSYYIRLKDRGYCSEDCSSPDGTCNLFCVDEPLLLATEPSPCDCVTCDRHGEVCRPEGASYRCECGQGLKLMPDNTCQATSLVDVTNYLGVQCGSVNCHTHARCIDPNQAFCQCLPGYRGDGVSHCESDPCSKCRRNEICENGICIASGVDLCEGIQCGEQAFCQDGACVCTPGYTGDPVVKCYEEREGFQGDGYYDCKPVVYDPCSEVRCHPYAKCRNGNCECLPDYYGDGYHVCKPRNYDPCDYVQCHQYGYCINGSCQCRTGFEGNGYYDCRRIQVDPCSHVQCHYDATCHNGVCTCKDGYIGDGYRECRPRETDLCHHIQCHPYAQCENGQCYCIEGYIGDGYYDCHVRDPCTGVKCHQYGECISGRCHCLRGYEGDGYYDCRQTVTDQCQNIRCHEFANCQNGRCQCNAGYEGDGYWECKSIKSDPCSSMRCHINAKCFDGECRCLDGYQGDGKHYCDPIQQDQCQNIRCHEFANCQNGRCQCNAGYEGDGYWECKSIKSDLCKYVRCHENAKCNEQGKCQCLDGYSGDGYYECQKSSQELCAGVQCHRFGQCYENRCYCSHGYVGDGVNFCDARANDPCDGVRCAANGRCQDGRCVCDPGYTGDGYNECREAEGVKLCGNVQCHQYATCDRGQCRCVTGYDGDGYSDCRPVTEDKCSRMRCHPDAQCTDGYCFCPTGFEGDGYYECKRITQDRCANVRCHENAKCDDGYCRCKEGFEGDGYSECRRKSEDRDPCARIRCHPQAQCEYGFCRCKNGYKGDGYWNCQPIQSDLCRAEQCHQFARCVEGQCRCLDGYEGDGYQMCNIIPGATSADCGNCNGIPFKEIAQCVGGRCVCARGFIEVQAGVCMECVQDNCHQDAVCRPDDRFNGAYSCHCKSGFTGDGVSVCKPESVGREDATSSQAIDPTCGGGCRIRNAECDRYTGTCKCRSGYDGDGERGCYWNCKLCHPSAICDRENERCICPSGYRGDGQTFCEQIPVRQDSIKVRIMGEGEVMHITDISHPLELRCFVTGSDQSYSGQWIQPHSAQEPIVTKTRQQDGYEISLRINQPTITDSGRYECRAGNVAAFIDVNVEESAIPFTVLLTSDDGILMTQSTDSNVTKATLWNIAENNKYGRVSMVGDCNSQRIIYTSDYGHTIRWGNSNSGQNKLVTKEIYTSQINRFRNLAVDSLSGNVFAWEEAFGKIMVFNPNKPNIHYTLESLHSLTSSEQQNFAGLALHSTLGLMYWAIYTDGWRPNGTIQVASMSGENEEQLLQLTGEPLAISISPATPVNGNSAGKLCWMQRSSKGMFGLVTELHCARLGQTGREILTNEKIREFSPSEEPSFGMTQYKGTLLWTDASKTVYYSINPDRRIRVRYVCCSNRFQAISVLGDCPQASTNPCTYSNGRCRYICLPNDGGRSRTCVCPDNEPGCHKEM</sequence>
<dbReference type="PROSITE" id="PS01186">
    <property type="entry name" value="EGF_2"/>
    <property type="match status" value="7"/>
</dbReference>
<proteinExistence type="predicted"/>
<protein>
    <recommendedName>
        <fullName evidence="7">Egf-like domain protein</fullName>
    </recommendedName>
</protein>
<evidence type="ECO:0000313" key="5">
    <source>
        <dbReference type="Proteomes" id="UP000050790"/>
    </source>
</evidence>
<dbReference type="InterPro" id="IPR001881">
    <property type="entry name" value="EGF-like_Ca-bd_dom"/>
</dbReference>
<dbReference type="Gene3D" id="2.40.155.10">
    <property type="entry name" value="Green fluorescent protein"/>
    <property type="match status" value="1"/>
</dbReference>
<dbReference type="SMART" id="SM00181">
    <property type="entry name" value="EGF"/>
    <property type="match status" value="23"/>
</dbReference>
<comment type="caution">
    <text evidence="2">Lacks conserved residue(s) required for the propagation of feature annotation.</text>
</comment>
<evidence type="ECO:0000256" key="1">
    <source>
        <dbReference type="ARBA" id="ARBA00023157"/>
    </source>
</evidence>
<dbReference type="InterPro" id="IPR003886">
    <property type="entry name" value="NIDO_dom"/>
</dbReference>
<dbReference type="InterPro" id="IPR009030">
    <property type="entry name" value="Growth_fac_rcpt_cys_sf"/>
</dbReference>
<dbReference type="Gene3D" id="2.10.25.10">
    <property type="entry name" value="Laminin"/>
    <property type="match status" value="2"/>
</dbReference>
<evidence type="ECO:0000259" key="4">
    <source>
        <dbReference type="PROSITE" id="PS50835"/>
    </source>
</evidence>
<dbReference type="Gene3D" id="2.120.10.30">
    <property type="entry name" value="TolB, C-terminal domain"/>
    <property type="match status" value="1"/>
</dbReference>
<dbReference type="Proteomes" id="UP000050790">
    <property type="component" value="Unassembled WGS sequence"/>
</dbReference>
<keyword evidence="2" id="KW-0245">EGF-like domain</keyword>
<dbReference type="GO" id="GO:0005509">
    <property type="term" value="F:calcium ion binding"/>
    <property type="evidence" value="ECO:0007669"/>
    <property type="project" value="InterPro"/>
</dbReference>
<dbReference type="InterPro" id="IPR009017">
    <property type="entry name" value="GFP"/>
</dbReference>
<evidence type="ECO:0000256" key="2">
    <source>
        <dbReference type="PROSITE-ProRule" id="PRU00076"/>
    </source>
</evidence>
<dbReference type="CDD" id="cd00096">
    <property type="entry name" value="Ig"/>
    <property type="match status" value="1"/>
</dbReference>
<dbReference type="GO" id="GO:0007160">
    <property type="term" value="P:cell-matrix adhesion"/>
    <property type="evidence" value="ECO:0007669"/>
    <property type="project" value="InterPro"/>
</dbReference>
<dbReference type="InterPro" id="IPR013783">
    <property type="entry name" value="Ig-like_fold"/>
</dbReference>
<dbReference type="InterPro" id="IPR011042">
    <property type="entry name" value="6-blade_b-propeller_TolB-like"/>
</dbReference>
<dbReference type="InterPro" id="IPR000742">
    <property type="entry name" value="EGF"/>
</dbReference>